<feature type="region of interest" description="Disordered" evidence="1">
    <location>
        <begin position="1"/>
        <end position="22"/>
    </location>
</feature>
<proteinExistence type="predicted"/>
<evidence type="ECO:0000256" key="1">
    <source>
        <dbReference type="SAM" id="MobiDB-lite"/>
    </source>
</evidence>
<feature type="non-terminal residue" evidence="2">
    <location>
        <position position="1"/>
    </location>
</feature>
<accession>Q87604</accession>
<dbReference type="EMBL" id="U37210">
    <property type="protein sequence ID" value="AAC56158.1"/>
    <property type="molecule type" value="Genomic_DNA"/>
</dbReference>
<organism evidence="2">
    <name type="scientific">Simian immunodeficiency virus</name>
    <name type="common">SIV</name>
    <dbReference type="NCBI Taxonomy" id="11723"/>
    <lineage>
        <taxon>Viruses</taxon>
        <taxon>Riboviria</taxon>
        <taxon>Pararnavirae</taxon>
        <taxon>Artverviricota</taxon>
        <taxon>Revtraviricetes</taxon>
        <taxon>Ortervirales</taxon>
        <taxon>Retroviridae</taxon>
        <taxon>Orthoretrovirinae</taxon>
        <taxon>Lentivirus</taxon>
        <taxon>Lentivirus simimdef</taxon>
    </lineage>
</organism>
<evidence type="ECO:0000313" key="2">
    <source>
        <dbReference type="EMBL" id="AAC56158.1"/>
    </source>
</evidence>
<protein>
    <submittedName>
        <fullName evidence="2">Tat protein</fullName>
    </submittedName>
</protein>
<organismHost>
    <name type="scientific">Pan troglodytes</name>
    <name type="common">Chimpanzee</name>
    <dbReference type="NCBI Taxonomy" id="9598"/>
</organismHost>
<name>Q87604_SIV</name>
<gene>
    <name evidence="2" type="primary">tat</name>
</gene>
<reference evidence="2" key="1">
    <citation type="journal article" date="1997" name="J. Virol.">
        <title>Genetic diversity of simian immunodeficiency viruses from West African green monkeys: evidence of multiple genotypes within populations from the same geographical locale.</title>
        <authorList>
            <person name="Bibollet-Ruche F."/>
            <person name="Brengues C."/>
            <person name="Galat-Luong A."/>
            <person name="Galat G."/>
            <person name="Pourrut X."/>
            <person name="Vidal N."/>
            <person name="Veas F."/>
            <person name="Durand J.P."/>
            <person name="Cuny G."/>
        </authorList>
    </citation>
    <scope>NUCLEOTIDE SEQUENCE</scope>
</reference>
<organismHost>
    <name type="scientific">Cercopithecidae</name>
    <name type="common">Old World monkeys</name>
    <dbReference type="NCBI Taxonomy" id="9527"/>
</organismHost>
<sequence>ISTWTRDSQTKEKSKTKVGTPTKADHILGRQNCYDTCFPG</sequence>